<name>A0A9P6EFZ5_9AGAR</name>
<feature type="compositionally biased region" description="Polar residues" evidence="1">
    <location>
        <begin position="165"/>
        <end position="175"/>
    </location>
</feature>
<dbReference type="Proteomes" id="UP000807306">
    <property type="component" value="Unassembled WGS sequence"/>
</dbReference>
<evidence type="ECO:0000313" key="3">
    <source>
        <dbReference type="Proteomes" id="UP000807306"/>
    </source>
</evidence>
<comment type="caution">
    <text evidence="2">The sequence shown here is derived from an EMBL/GenBank/DDBJ whole genome shotgun (WGS) entry which is preliminary data.</text>
</comment>
<dbReference type="AlphaFoldDB" id="A0A9P6EFZ5"/>
<reference evidence="2" key="1">
    <citation type="submission" date="2020-11" db="EMBL/GenBank/DDBJ databases">
        <authorList>
            <consortium name="DOE Joint Genome Institute"/>
            <person name="Ahrendt S."/>
            <person name="Riley R."/>
            <person name="Andreopoulos W."/>
            <person name="Labutti K."/>
            <person name="Pangilinan J."/>
            <person name="Ruiz-Duenas F.J."/>
            <person name="Barrasa J.M."/>
            <person name="Sanchez-Garcia M."/>
            <person name="Camarero S."/>
            <person name="Miyauchi S."/>
            <person name="Serrano A."/>
            <person name="Linde D."/>
            <person name="Babiker R."/>
            <person name="Drula E."/>
            <person name="Ayuso-Fernandez I."/>
            <person name="Pacheco R."/>
            <person name="Padilla G."/>
            <person name="Ferreira P."/>
            <person name="Barriuso J."/>
            <person name="Kellner H."/>
            <person name="Castanera R."/>
            <person name="Alfaro M."/>
            <person name="Ramirez L."/>
            <person name="Pisabarro A.G."/>
            <person name="Kuo A."/>
            <person name="Tritt A."/>
            <person name="Lipzen A."/>
            <person name="He G."/>
            <person name="Yan M."/>
            <person name="Ng V."/>
            <person name="Cullen D."/>
            <person name="Martin F."/>
            <person name="Rosso M.-N."/>
            <person name="Henrissat B."/>
            <person name="Hibbett D."/>
            <person name="Martinez A.T."/>
            <person name="Grigoriev I.V."/>
        </authorList>
    </citation>
    <scope>NUCLEOTIDE SEQUENCE</scope>
    <source>
        <strain evidence="2">CBS 506.95</strain>
    </source>
</reference>
<keyword evidence="3" id="KW-1185">Reference proteome</keyword>
<evidence type="ECO:0000313" key="2">
    <source>
        <dbReference type="EMBL" id="KAF9528250.1"/>
    </source>
</evidence>
<gene>
    <name evidence="2" type="ORF">CPB83DRAFT_894516</name>
</gene>
<organism evidence="2 3">
    <name type="scientific">Crepidotus variabilis</name>
    <dbReference type="NCBI Taxonomy" id="179855"/>
    <lineage>
        <taxon>Eukaryota</taxon>
        <taxon>Fungi</taxon>
        <taxon>Dikarya</taxon>
        <taxon>Basidiomycota</taxon>
        <taxon>Agaricomycotina</taxon>
        <taxon>Agaricomycetes</taxon>
        <taxon>Agaricomycetidae</taxon>
        <taxon>Agaricales</taxon>
        <taxon>Agaricineae</taxon>
        <taxon>Crepidotaceae</taxon>
        <taxon>Crepidotus</taxon>
    </lineage>
</organism>
<proteinExistence type="predicted"/>
<evidence type="ECO:0000256" key="1">
    <source>
        <dbReference type="SAM" id="MobiDB-lite"/>
    </source>
</evidence>
<dbReference type="EMBL" id="MU157854">
    <property type="protein sequence ID" value="KAF9528250.1"/>
    <property type="molecule type" value="Genomic_DNA"/>
</dbReference>
<protein>
    <submittedName>
        <fullName evidence="2">Uncharacterized protein</fullName>
    </submittedName>
</protein>
<accession>A0A9P6EFZ5</accession>
<feature type="region of interest" description="Disordered" evidence="1">
    <location>
        <begin position="151"/>
        <end position="175"/>
    </location>
</feature>
<sequence>MSLPPEVLQLIINDIRGPLKFHDHSTLRRTLLIAPDMQDWKGIPLPPNSKHGHADFQRRFIPLRCASHSVIRDNALHLRVLKWYIDTGVSVTDKLKESFYALVQFPGVISLEIGGASPGSLEDVLRATNVQKLLIMQHQSSDDWISLNSAQRPPSRMGIARPHPSSKSWNSLRIQ</sequence>